<protein>
    <submittedName>
        <fullName evidence="3">MOSC domain-containing protein</fullName>
    </submittedName>
</protein>
<dbReference type="PROSITE" id="PS51340">
    <property type="entry name" value="MOSC"/>
    <property type="match status" value="1"/>
</dbReference>
<dbReference type="PANTHER" id="PTHR36930">
    <property type="entry name" value="METAL-SULFUR CLUSTER BIOSYNTHESIS PROTEINS YUAD-RELATED"/>
    <property type="match status" value="1"/>
</dbReference>
<dbReference type="RefSeq" id="WP_345509173.1">
    <property type="nucleotide sequence ID" value="NZ_BAABIW010000028.1"/>
</dbReference>
<dbReference type="InterPro" id="IPR052716">
    <property type="entry name" value="MOSC_domain"/>
</dbReference>
<evidence type="ECO:0000313" key="3">
    <source>
        <dbReference type="EMBL" id="GAA5036107.1"/>
    </source>
</evidence>
<dbReference type="Gene3D" id="2.40.33.20">
    <property type="entry name" value="PK beta-barrel domain-like"/>
    <property type="match status" value="1"/>
</dbReference>
<keyword evidence="4" id="KW-1185">Reference proteome</keyword>
<feature type="region of interest" description="Disordered" evidence="1">
    <location>
        <begin position="1"/>
        <end position="25"/>
    </location>
</feature>
<dbReference type="PANTHER" id="PTHR36930:SF1">
    <property type="entry name" value="MOSC DOMAIN-CONTAINING PROTEIN"/>
    <property type="match status" value="1"/>
</dbReference>
<evidence type="ECO:0000256" key="1">
    <source>
        <dbReference type="SAM" id="MobiDB-lite"/>
    </source>
</evidence>
<evidence type="ECO:0000313" key="4">
    <source>
        <dbReference type="Proteomes" id="UP001500427"/>
    </source>
</evidence>
<dbReference type="InterPro" id="IPR005302">
    <property type="entry name" value="MoCF_Sase_C"/>
</dbReference>
<organism evidence="3 4">
    <name type="scientific">Terrabacter aeriphilus</name>
    <dbReference type="NCBI Taxonomy" id="515662"/>
    <lineage>
        <taxon>Bacteria</taxon>
        <taxon>Bacillati</taxon>
        <taxon>Actinomycetota</taxon>
        <taxon>Actinomycetes</taxon>
        <taxon>Micrococcales</taxon>
        <taxon>Intrasporangiaceae</taxon>
        <taxon>Terrabacter</taxon>
    </lineage>
</organism>
<reference evidence="4" key="1">
    <citation type="journal article" date="2019" name="Int. J. Syst. Evol. Microbiol.">
        <title>The Global Catalogue of Microorganisms (GCM) 10K type strain sequencing project: providing services to taxonomists for standard genome sequencing and annotation.</title>
        <authorList>
            <consortium name="The Broad Institute Genomics Platform"/>
            <consortium name="The Broad Institute Genome Sequencing Center for Infectious Disease"/>
            <person name="Wu L."/>
            <person name="Ma J."/>
        </authorList>
    </citation>
    <scope>NUCLEOTIDE SEQUENCE [LARGE SCALE GENOMIC DNA]</scope>
    <source>
        <strain evidence="4">JCM 17687</strain>
    </source>
</reference>
<proteinExistence type="predicted"/>
<evidence type="ECO:0000259" key="2">
    <source>
        <dbReference type="PROSITE" id="PS51340"/>
    </source>
</evidence>
<accession>A0ABP9JPA9</accession>
<gene>
    <name evidence="3" type="ORF">GCM10023258_38690</name>
</gene>
<comment type="caution">
    <text evidence="3">The sequence shown here is derived from an EMBL/GenBank/DDBJ whole genome shotgun (WGS) entry which is preliminary data.</text>
</comment>
<sequence>MDPEHAPPTVASIHVAKGRRLPTRSVPSVEAEAGAGLVGDRYHGSRHRHVTIQSLPDLEAAAADLGRPVDPGLTRRNLTISGGDVPTKPGARIRVGDVELEVVRIAAPCRLLDDTLGPGAARALHARAGTVFRLLTSGTITVGDDVDLHPDTAPDPTP</sequence>
<dbReference type="EMBL" id="BAABIW010000028">
    <property type="protein sequence ID" value="GAA5036107.1"/>
    <property type="molecule type" value="Genomic_DNA"/>
</dbReference>
<dbReference type="InterPro" id="IPR011037">
    <property type="entry name" value="Pyrv_Knase-like_insert_dom_sf"/>
</dbReference>
<dbReference type="SUPFAM" id="SSF50800">
    <property type="entry name" value="PK beta-barrel domain-like"/>
    <property type="match status" value="1"/>
</dbReference>
<feature type="domain" description="MOSC" evidence="2">
    <location>
        <begin position="24"/>
        <end position="149"/>
    </location>
</feature>
<dbReference type="Proteomes" id="UP001500427">
    <property type="component" value="Unassembled WGS sequence"/>
</dbReference>
<name>A0ABP9JPA9_9MICO</name>
<dbReference type="Pfam" id="PF03473">
    <property type="entry name" value="MOSC"/>
    <property type="match status" value="1"/>
</dbReference>